<evidence type="ECO:0000256" key="2">
    <source>
        <dbReference type="ARBA" id="ARBA00012865"/>
    </source>
</evidence>
<dbReference type="AlphaFoldDB" id="A0A5M9QNM4"/>
<dbReference type="SUPFAM" id="SSF81901">
    <property type="entry name" value="HCP-like"/>
    <property type="match status" value="1"/>
</dbReference>
<dbReference type="PANTHER" id="PTHR11102">
    <property type="entry name" value="SEL-1-LIKE PROTEIN"/>
    <property type="match status" value="1"/>
</dbReference>
<evidence type="ECO:0000256" key="1">
    <source>
        <dbReference type="ARBA" id="ARBA00001526"/>
    </source>
</evidence>
<dbReference type="InterPro" id="IPR006597">
    <property type="entry name" value="Sel1-like"/>
</dbReference>
<protein>
    <recommendedName>
        <fullName evidence="2">beta-lactamase</fullName>
        <ecNumber evidence="2">3.5.2.6</ecNumber>
    </recommendedName>
</protein>
<comment type="caution">
    <text evidence="5">The sequence shown here is derived from an EMBL/GenBank/DDBJ whole genome shotgun (WGS) entry which is preliminary data.</text>
</comment>
<name>A0A5M9QNM4_9HELI</name>
<keyword evidence="3" id="KW-1015">Disulfide bond</keyword>
<dbReference type="GO" id="GO:0008800">
    <property type="term" value="F:beta-lactamase activity"/>
    <property type="evidence" value="ECO:0007669"/>
    <property type="project" value="UniProtKB-EC"/>
</dbReference>
<dbReference type="Proteomes" id="UP000323707">
    <property type="component" value="Unassembled WGS sequence"/>
</dbReference>
<dbReference type="PROSITE" id="PS51257">
    <property type="entry name" value="PROKAR_LIPOPROTEIN"/>
    <property type="match status" value="1"/>
</dbReference>
<accession>A0A5M9QNM4</accession>
<dbReference type="RefSeq" id="WP_150337270.1">
    <property type="nucleotide sequence ID" value="NZ_JAERIX010000046.1"/>
</dbReference>
<dbReference type="PANTHER" id="PTHR11102:SF160">
    <property type="entry name" value="ERAD-ASSOCIATED E3 UBIQUITIN-PROTEIN LIGASE COMPONENT HRD3"/>
    <property type="match status" value="1"/>
</dbReference>
<dbReference type="Pfam" id="PF08238">
    <property type="entry name" value="Sel1"/>
    <property type="match status" value="4"/>
</dbReference>
<dbReference type="SMART" id="SM00671">
    <property type="entry name" value="SEL1"/>
    <property type="match status" value="4"/>
</dbReference>
<keyword evidence="4" id="KW-0046">Antibiotic resistance</keyword>
<comment type="catalytic activity">
    <reaction evidence="1">
        <text>a beta-lactam + H2O = a substituted beta-amino acid</text>
        <dbReference type="Rhea" id="RHEA:20401"/>
        <dbReference type="ChEBI" id="CHEBI:15377"/>
        <dbReference type="ChEBI" id="CHEBI:35627"/>
        <dbReference type="ChEBI" id="CHEBI:140347"/>
        <dbReference type="EC" id="3.5.2.6"/>
    </reaction>
</comment>
<sequence length="212" mass="23110">MKKWILGIGLGVCACVVCGLGSTELDILRELCESGDKKACATLVEKGDMQGLRKLCDEKVGVACRRVGYVFFDQHDIAQAKIWFEKGCGLNDMLSCGMLGTLFLDENDKQAFRFYDKACNGGLGLGCFQVGVALYFGKMGVAKDLVKAKSYYRKGCELNYAAACFNLGFMYANGESVAKNETKALDLYEKACKLGERQGCEAALFLNGVLVE</sequence>
<reference evidence="5 6" key="1">
    <citation type="submission" date="2019-09" db="EMBL/GenBank/DDBJ databases">
        <title>Draft genome sequence of various Type strains from the CCUG.</title>
        <authorList>
            <person name="Pineiro-Iglesias B."/>
            <person name="Tunovic T."/>
            <person name="Unosson C."/>
            <person name="Inganas E."/>
            <person name="Ohlen M."/>
            <person name="Cardew S."/>
            <person name="Jensie-Markopoulos S."/>
            <person name="Salva-Serra F."/>
            <person name="Jaen-Luchoro D."/>
            <person name="Karlsson R."/>
            <person name="Svensson-Stadler L."/>
            <person name="Chun J."/>
            <person name="Moore E."/>
        </authorList>
    </citation>
    <scope>NUCLEOTIDE SEQUENCE [LARGE SCALE GENOMIC DNA]</scope>
    <source>
        <strain evidence="5 6">CCUG 32756T</strain>
    </source>
</reference>
<dbReference type="EC" id="3.5.2.6" evidence="2"/>
<dbReference type="EMBL" id="VXKE01000014">
    <property type="protein sequence ID" value="KAA8709557.1"/>
    <property type="molecule type" value="Genomic_DNA"/>
</dbReference>
<organism evidence="5 6">
    <name type="scientific">Helicobacter canis</name>
    <dbReference type="NCBI Taxonomy" id="29419"/>
    <lineage>
        <taxon>Bacteria</taxon>
        <taxon>Pseudomonadati</taxon>
        <taxon>Campylobacterota</taxon>
        <taxon>Epsilonproteobacteria</taxon>
        <taxon>Campylobacterales</taxon>
        <taxon>Helicobacteraceae</taxon>
        <taxon>Helicobacter</taxon>
    </lineage>
</organism>
<dbReference type="Gene3D" id="1.25.40.10">
    <property type="entry name" value="Tetratricopeptide repeat domain"/>
    <property type="match status" value="1"/>
</dbReference>
<dbReference type="InterPro" id="IPR011990">
    <property type="entry name" value="TPR-like_helical_dom_sf"/>
</dbReference>
<dbReference type="InterPro" id="IPR050767">
    <property type="entry name" value="Sel1_AlgK"/>
</dbReference>
<evidence type="ECO:0000256" key="4">
    <source>
        <dbReference type="ARBA" id="ARBA00023251"/>
    </source>
</evidence>
<evidence type="ECO:0000256" key="3">
    <source>
        <dbReference type="ARBA" id="ARBA00023157"/>
    </source>
</evidence>
<gene>
    <name evidence="5" type="ORF">F4V45_04565</name>
</gene>
<proteinExistence type="predicted"/>
<evidence type="ECO:0000313" key="5">
    <source>
        <dbReference type="EMBL" id="KAA8709557.1"/>
    </source>
</evidence>
<evidence type="ECO:0000313" key="6">
    <source>
        <dbReference type="Proteomes" id="UP000323707"/>
    </source>
</evidence>
<dbReference type="GO" id="GO:0046677">
    <property type="term" value="P:response to antibiotic"/>
    <property type="evidence" value="ECO:0007669"/>
    <property type="project" value="UniProtKB-KW"/>
</dbReference>